<gene>
    <name evidence="1" type="ORF">FZEAL_4072</name>
</gene>
<reference evidence="1" key="1">
    <citation type="journal article" date="2020" name="BMC Genomics">
        <title>Correction to: Identification and distribution of gene clusters required for synthesis of sphingolipid metabolism inhibitors in diverse species of the filamentous fungus Fusarium.</title>
        <authorList>
            <person name="Kim H.S."/>
            <person name="Lohmar J.M."/>
            <person name="Busman M."/>
            <person name="Brown D.W."/>
            <person name="Naumann T.A."/>
            <person name="Divon H.H."/>
            <person name="Lysoe E."/>
            <person name="Uhlig S."/>
            <person name="Proctor R.H."/>
        </authorList>
    </citation>
    <scope>NUCLEOTIDE SEQUENCE</scope>
    <source>
        <strain evidence="1">NRRL 22465</strain>
    </source>
</reference>
<reference evidence="1" key="2">
    <citation type="submission" date="2020-05" db="EMBL/GenBank/DDBJ databases">
        <authorList>
            <person name="Kim H.-S."/>
            <person name="Proctor R.H."/>
            <person name="Brown D.W."/>
        </authorList>
    </citation>
    <scope>NUCLEOTIDE SEQUENCE</scope>
    <source>
        <strain evidence="1">NRRL 22465</strain>
    </source>
</reference>
<dbReference type="AlphaFoldDB" id="A0A8H4UN12"/>
<evidence type="ECO:0000313" key="2">
    <source>
        <dbReference type="Proteomes" id="UP000635477"/>
    </source>
</evidence>
<protein>
    <submittedName>
        <fullName evidence="1">Uncharacterized protein</fullName>
    </submittedName>
</protein>
<dbReference type="Proteomes" id="UP000635477">
    <property type="component" value="Unassembled WGS sequence"/>
</dbReference>
<evidence type="ECO:0000313" key="1">
    <source>
        <dbReference type="EMBL" id="KAF4979768.1"/>
    </source>
</evidence>
<proteinExistence type="predicted"/>
<accession>A0A8H4UN12</accession>
<comment type="caution">
    <text evidence="1">The sequence shown here is derived from an EMBL/GenBank/DDBJ whole genome shotgun (WGS) entry which is preliminary data.</text>
</comment>
<keyword evidence="2" id="KW-1185">Reference proteome</keyword>
<sequence length="160" mass="17700">MFQGSKTSGDEIVLIPIISKPTVSHHETPVPDANLADGEELRRPPSNVYSEALNALWLPRASTSSHDTGNRVRRGLAAEKDLTLIGCYKKYPKAISWSLLLFLTVVMEAYDKALVSGFIAFPTFRRRFGEPILPPADSPEDQAYEISPLWQMGLQNTAVS</sequence>
<dbReference type="EMBL" id="JABEYC010000279">
    <property type="protein sequence ID" value="KAF4979768.1"/>
    <property type="molecule type" value="Genomic_DNA"/>
</dbReference>
<dbReference type="OrthoDB" id="6612291at2759"/>
<name>A0A8H4UN12_9HYPO</name>
<organism evidence="1 2">
    <name type="scientific">Fusarium zealandicum</name>
    <dbReference type="NCBI Taxonomy" id="1053134"/>
    <lineage>
        <taxon>Eukaryota</taxon>
        <taxon>Fungi</taxon>
        <taxon>Dikarya</taxon>
        <taxon>Ascomycota</taxon>
        <taxon>Pezizomycotina</taxon>
        <taxon>Sordariomycetes</taxon>
        <taxon>Hypocreomycetidae</taxon>
        <taxon>Hypocreales</taxon>
        <taxon>Nectriaceae</taxon>
        <taxon>Fusarium</taxon>
        <taxon>Fusarium staphyleae species complex</taxon>
    </lineage>
</organism>